<keyword evidence="1" id="KW-0472">Membrane</keyword>
<gene>
    <name evidence="2" type="ORF">Nepgr_007912</name>
</gene>
<sequence length="432" mass="46556">MVAGRVVLQKFAMVSALCLVWQWMFWEVFLSVLVLRYPDVGVAMSLCNSDLTTTAPEISLVSIFQWAIAAELSGCCRLEHRPKSLPLKSERTALNLFPPSSLVAPAVFEVSKSLPSSSDTRCLDVHSFSSSPPSEGCTSSVPHLTSGVATTVLNPHPLSPLLLAPNCLAHALGCGASGISWESGQKQICHKIGHCSTPCNSKSLLQPSACELPGSVSELVNSAQPPSLPASAPQVMASNQIGNLALIEAGEAKLLHEVDDIAGSSLISAVQLSPVETPNSSGRLPSDEFPLLVVKERKLKYLSPLARRVVAQISSLHRVVDKSVHKDVAFHGLASSPSDYLNPQSLDSSLMAEVSEFPLHLAMSLFLPEMMWLHPVCNSVRDPALLVQGTVGCELDEGSFLFWLLSLLKMPCCHHWHPTFDFDLSERLRTAG</sequence>
<feature type="transmembrane region" description="Helical" evidence="1">
    <location>
        <begin position="12"/>
        <end position="35"/>
    </location>
</feature>
<comment type="caution">
    <text evidence="2">The sequence shown here is derived from an EMBL/GenBank/DDBJ whole genome shotgun (WGS) entry which is preliminary data.</text>
</comment>
<keyword evidence="1" id="KW-0812">Transmembrane</keyword>
<name>A0AAD3XIQ1_NEPGR</name>
<reference evidence="2" key="1">
    <citation type="submission" date="2023-05" db="EMBL/GenBank/DDBJ databases">
        <title>Nepenthes gracilis genome sequencing.</title>
        <authorList>
            <person name="Fukushima K."/>
        </authorList>
    </citation>
    <scope>NUCLEOTIDE SEQUENCE</scope>
    <source>
        <strain evidence="2">SING2019-196</strain>
    </source>
</reference>
<keyword evidence="3" id="KW-1185">Reference proteome</keyword>
<evidence type="ECO:0000313" key="3">
    <source>
        <dbReference type="Proteomes" id="UP001279734"/>
    </source>
</evidence>
<proteinExistence type="predicted"/>
<evidence type="ECO:0000313" key="2">
    <source>
        <dbReference type="EMBL" id="GMH06072.1"/>
    </source>
</evidence>
<organism evidence="2 3">
    <name type="scientific">Nepenthes gracilis</name>
    <name type="common">Slender pitcher plant</name>
    <dbReference type="NCBI Taxonomy" id="150966"/>
    <lineage>
        <taxon>Eukaryota</taxon>
        <taxon>Viridiplantae</taxon>
        <taxon>Streptophyta</taxon>
        <taxon>Embryophyta</taxon>
        <taxon>Tracheophyta</taxon>
        <taxon>Spermatophyta</taxon>
        <taxon>Magnoliopsida</taxon>
        <taxon>eudicotyledons</taxon>
        <taxon>Gunneridae</taxon>
        <taxon>Pentapetalae</taxon>
        <taxon>Caryophyllales</taxon>
        <taxon>Nepenthaceae</taxon>
        <taxon>Nepenthes</taxon>
    </lineage>
</organism>
<accession>A0AAD3XIQ1</accession>
<dbReference type="Proteomes" id="UP001279734">
    <property type="component" value="Unassembled WGS sequence"/>
</dbReference>
<dbReference type="EMBL" id="BSYO01000006">
    <property type="protein sequence ID" value="GMH06072.1"/>
    <property type="molecule type" value="Genomic_DNA"/>
</dbReference>
<dbReference type="AlphaFoldDB" id="A0AAD3XIQ1"/>
<protein>
    <submittedName>
        <fullName evidence="2">Uncharacterized protein</fullName>
    </submittedName>
</protein>
<keyword evidence="1" id="KW-1133">Transmembrane helix</keyword>
<evidence type="ECO:0000256" key="1">
    <source>
        <dbReference type="SAM" id="Phobius"/>
    </source>
</evidence>